<dbReference type="Proteomes" id="UP001178508">
    <property type="component" value="Chromosome 9"/>
</dbReference>
<gene>
    <name evidence="2" type="ORF">XNOV1_A039818</name>
</gene>
<dbReference type="PANTHER" id="PTHR43591">
    <property type="entry name" value="METHYLTRANSFERASE"/>
    <property type="match status" value="1"/>
</dbReference>
<dbReference type="AlphaFoldDB" id="A0AAV1FS35"/>
<dbReference type="Gene3D" id="3.40.50.150">
    <property type="entry name" value="Vaccinia Virus protein VP39"/>
    <property type="match status" value="1"/>
</dbReference>
<proteinExistence type="predicted"/>
<dbReference type="InterPro" id="IPR029063">
    <property type="entry name" value="SAM-dependent_MTases_sf"/>
</dbReference>
<keyword evidence="3" id="KW-1185">Reference proteome</keyword>
<evidence type="ECO:0000259" key="1">
    <source>
        <dbReference type="Pfam" id="PF13649"/>
    </source>
</evidence>
<evidence type="ECO:0000313" key="2">
    <source>
        <dbReference type="EMBL" id="CAJ1063780.1"/>
    </source>
</evidence>
<feature type="domain" description="Methyltransferase" evidence="1">
    <location>
        <begin position="70"/>
        <end position="161"/>
    </location>
</feature>
<sequence length="230" mass="25631">MSAESKTFEDIRAAVLSCHKSCTLQDKMKFYDSWAENYDQDLAILDYTAPCVAANRISSHFSGDREAAVVLDVACGTGMMAQQMKRHEFERFVGVDGSEGMMEVARQTKLYQDLKPCMLGEEPLPVLWGLFDLVVIVGALSVGQVPVSVVRELCKSTKPGGYVCMTTRGNQDNLEYKAALEAELKQMEGEGLWSCVEVTEVEKWERAVSEKEEGYIPAETSWTGPRCFQI</sequence>
<dbReference type="EMBL" id="OY660872">
    <property type="protein sequence ID" value="CAJ1063780.1"/>
    <property type="molecule type" value="Genomic_DNA"/>
</dbReference>
<accession>A0AAV1FS35</accession>
<evidence type="ECO:0000313" key="3">
    <source>
        <dbReference type="Proteomes" id="UP001178508"/>
    </source>
</evidence>
<keyword evidence="2" id="KW-0808">Transferase</keyword>
<dbReference type="InterPro" id="IPR041698">
    <property type="entry name" value="Methyltransf_25"/>
</dbReference>
<dbReference type="GO" id="GO:0032259">
    <property type="term" value="P:methylation"/>
    <property type="evidence" value="ECO:0007669"/>
    <property type="project" value="UniProtKB-KW"/>
</dbReference>
<name>A0AAV1FS35_XYRNO</name>
<keyword evidence="2" id="KW-0489">Methyltransferase</keyword>
<reference evidence="2" key="1">
    <citation type="submission" date="2023-08" db="EMBL/GenBank/DDBJ databases">
        <authorList>
            <person name="Alioto T."/>
            <person name="Alioto T."/>
            <person name="Gomez Garrido J."/>
        </authorList>
    </citation>
    <scope>NUCLEOTIDE SEQUENCE</scope>
</reference>
<protein>
    <submittedName>
        <fullName evidence="2">Methyltransferase-like protein 27 isoform X2</fullName>
    </submittedName>
</protein>
<dbReference type="GO" id="GO:0008168">
    <property type="term" value="F:methyltransferase activity"/>
    <property type="evidence" value="ECO:0007669"/>
    <property type="project" value="UniProtKB-KW"/>
</dbReference>
<dbReference type="PANTHER" id="PTHR43591:SF101">
    <property type="entry name" value="METHYLTRANSFERASE-LIKE PROTEIN 27"/>
    <property type="match status" value="1"/>
</dbReference>
<dbReference type="CDD" id="cd02440">
    <property type="entry name" value="AdoMet_MTases"/>
    <property type="match status" value="1"/>
</dbReference>
<organism evidence="2 3">
    <name type="scientific">Xyrichtys novacula</name>
    <name type="common">Pearly razorfish</name>
    <name type="synonym">Hemipteronotus novacula</name>
    <dbReference type="NCBI Taxonomy" id="13765"/>
    <lineage>
        <taxon>Eukaryota</taxon>
        <taxon>Metazoa</taxon>
        <taxon>Chordata</taxon>
        <taxon>Craniata</taxon>
        <taxon>Vertebrata</taxon>
        <taxon>Euteleostomi</taxon>
        <taxon>Actinopterygii</taxon>
        <taxon>Neopterygii</taxon>
        <taxon>Teleostei</taxon>
        <taxon>Neoteleostei</taxon>
        <taxon>Acanthomorphata</taxon>
        <taxon>Eupercaria</taxon>
        <taxon>Labriformes</taxon>
        <taxon>Labridae</taxon>
        <taxon>Xyrichtys</taxon>
    </lineage>
</organism>
<dbReference type="SUPFAM" id="SSF53335">
    <property type="entry name" value="S-adenosyl-L-methionine-dependent methyltransferases"/>
    <property type="match status" value="1"/>
</dbReference>
<dbReference type="Pfam" id="PF13649">
    <property type="entry name" value="Methyltransf_25"/>
    <property type="match status" value="1"/>
</dbReference>